<accession>L8H9A2</accession>
<dbReference type="GO" id="GO:0005737">
    <property type="term" value="C:cytoplasm"/>
    <property type="evidence" value="ECO:0007669"/>
    <property type="project" value="TreeGrafter"/>
</dbReference>
<dbReference type="PROSITE" id="PS01012">
    <property type="entry name" value="FOLYLPOLYGLU_SYNT_2"/>
    <property type="match status" value="1"/>
</dbReference>
<dbReference type="STRING" id="1257118.L8H9A2"/>
<reference evidence="8 9" key="1">
    <citation type="journal article" date="2013" name="Genome Biol.">
        <title>Genome of Acanthamoeba castellanii highlights extensive lateral gene transfer and early evolution of tyrosine kinase signaling.</title>
        <authorList>
            <person name="Clarke M."/>
            <person name="Lohan A.J."/>
            <person name="Liu B."/>
            <person name="Lagkouvardos I."/>
            <person name="Roy S."/>
            <person name="Zafar N."/>
            <person name="Bertelli C."/>
            <person name="Schilde C."/>
            <person name="Kianianmomeni A."/>
            <person name="Burglin T.R."/>
            <person name="Frech C."/>
            <person name="Turcotte B."/>
            <person name="Kopec K.O."/>
            <person name="Synnott J.M."/>
            <person name="Choo C."/>
            <person name="Paponov I."/>
            <person name="Finkler A."/>
            <person name="Soon Heng Tan C."/>
            <person name="Hutchins A.P."/>
            <person name="Weinmeier T."/>
            <person name="Rattei T."/>
            <person name="Chu J.S."/>
            <person name="Gimenez G."/>
            <person name="Irimia M."/>
            <person name="Rigden D.J."/>
            <person name="Fitzpatrick D.A."/>
            <person name="Lorenzo-Morales J."/>
            <person name="Bateman A."/>
            <person name="Chiu C.H."/>
            <person name="Tang P."/>
            <person name="Hegemann P."/>
            <person name="Fromm H."/>
            <person name="Raoult D."/>
            <person name="Greub G."/>
            <person name="Miranda-Saavedra D."/>
            <person name="Chen N."/>
            <person name="Nash P."/>
            <person name="Ginger M.L."/>
            <person name="Horn M."/>
            <person name="Schaap P."/>
            <person name="Caler L."/>
            <person name="Loftus B."/>
        </authorList>
    </citation>
    <scope>NUCLEOTIDE SEQUENCE [LARGE SCALE GENOMIC DNA]</scope>
    <source>
        <strain evidence="8 9">Neff</strain>
    </source>
</reference>
<keyword evidence="4" id="KW-0547">Nucleotide-binding</keyword>
<dbReference type="Gene3D" id="3.90.190.20">
    <property type="entry name" value="Mur ligase, C-terminal domain"/>
    <property type="match status" value="1"/>
</dbReference>
<keyword evidence="3" id="KW-0479">Metal-binding</keyword>
<evidence type="ECO:0000256" key="4">
    <source>
        <dbReference type="ARBA" id="ARBA00022741"/>
    </source>
</evidence>
<evidence type="ECO:0000259" key="7">
    <source>
        <dbReference type="Pfam" id="PF08245"/>
    </source>
</evidence>
<keyword evidence="6" id="KW-0460">Magnesium</keyword>
<dbReference type="Gene3D" id="3.30.470.10">
    <property type="match status" value="1"/>
</dbReference>
<gene>
    <name evidence="8" type="ORF">ACA1_158490</name>
</gene>
<dbReference type="InterPro" id="IPR018109">
    <property type="entry name" value="Folylpolyglutamate_synth_CS"/>
</dbReference>
<dbReference type="GO" id="GO:0008841">
    <property type="term" value="F:dihydrofolate synthase activity"/>
    <property type="evidence" value="ECO:0007669"/>
    <property type="project" value="TreeGrafter"/>
</dbReference>
<dbReference type="PANTHER" id="PTHR11136">
    <property type="entry name" value="FOLYLPOLYGLUTAMATE SYNTHASE-RELATED"/>
    <property type="match status" value="1"/>
</dbReference>
<dbReference type="InterPro" id="IPR001645">
    <property type="entry name" value="Folylpolyglutamate_synth"/>
</dbReference>
<dbReference type="GO" id="GO:0004326">
    <property type="term" value="F:tetrahydrofolylpolyglutamate synthase activity"/>
    <property type="evidence" value="ECO:0007669"/>
    <property type="project" value="InterPro"/>
</dbReference>
<dbReference type="GO" id="GO:0046872">
    <property type="term" value="F:metal ion binding"/>
    <property type="evidence" value="ECO:0007669"/>
    <property type="project" value="UniProtKB-KW"/>
</dbReference>
<dbReference type="SUPFAM" id="SSF56752">
    <property type="entry name" value="D-aminoacid aminotransferase-like PLP-dependent enzymes"/>
    <property type="match status" value="1"/>
</dbReference>
<dbReference type="InterPro" id="IPR043131">
    <property type="entry name" value="BCAT-like_N"/>
</dbReference>
<dbReference type="InterPro" id="IPR036565">
    <property type="entry name" value="Mur-like_cat_sf"/>
</dbReference>
<evidence type="ECO:0000256" key="6">
    <source>
        <dbReference type="ARBA" id="ARBA00022842"/>
    </source>
</evidence>
<dbReference type="OrthoDB" id="5212574at2759"/>
<dbReference type="InterPro" id="IPR043132">
    <property type="entry name" value="BCAT-like_C"/>
</dbReference>
<dbReference type="InterPro" id="IPR036615">
    <property type="entry name" value="Mur_ligase_C_dom_sf"/>
</dbReference>
<dbReference type="AlphaFoldDB" id="L8H9A2"/>
<keyword evidence="5" id="KW-0067">ATP-binding</keyword>
<keyword evidence="2" id="KW-0436">Ligase</keyword>
<feature type="domain" description="Mur ligase central" evidence="7">
    <location>
        <begin position="5"/>
        <end position="244"/>
    </location>
</feature>
<dbReference type="GO" id="GO:0005524">
    <property type="term" value="F:ATP binding"/>
    <property type="evidence" value="ECO:0007669"/>
    <property type="project" value="UniProtKB-KW"/>
</dbReference>
<name>L8H9A2_ACACF</name>
<evidence type="ECO:0000256" key="1">
    <source>
        <dbReference type="ARBA" id="ARBA00008276"/>
    </source>
</evidence>
<dbReference type="EMBL" id="KB007890">
    <property type="protein sequence ID" value="ELR22074.1"/>
    <property type="molecule type" value="Genomic_DNA"/>
</dbReference>
<comment type="similarity">
    <text evidence="1">Belongs to the folylpolyglutamate synthase family.</text>
</comment>
<protein>
    <submittedName>
        <fullName evidence="8">Bifunctional protein FolC subfamily protein</fullName>
    </submittedName>
</protein>
<evidence type="ECO:0000256" key="2">
    <source>
        <dbReference type="ARBA" id="ARBA00022598"/>
    </source>
</evidence>
<keyword evidence="9" id="KW-1185">Reference proteome</keyword>
<dbReference type="SUPFAM" id="SSF53244">
    <property type="entry name" value="MurD-like peptide ligases, peptide-binding domain"/>
    <property type="match status" value="1"/>
</dbReference>
<dbReference type="Gene3D" id="3.40.1190.10">
    <property type="entry name" value="Mur-like, catalytic domain"/>
    <property type="match status" value="1"/>
</dbReference>
<dbReference type="GeneID" id="14922997"/>
<dbReference type="Proteomes" id="UP000011083">
    <property type="component" value="Unassembled WGS sequence"/>
</dbReference>
<dbReference type="Gene3D" id="3.20.10.10">
    <property type="entry name" value="D-amino Acid Aminotransferase, subunit A, domain 2"/>
    <property type="match status" value="1"/>
</dbReference>
<dbReference type="PANTHER" id="PTHR11136:SF0">
    <property type="entry name" value="DIHYDROFOLATE SYNTHETASE-RELATED"/>
    <property type="match status" value="1"/>
</dbReference>
<evidence type="ECO:0000313" key="9">
    <source>
        <dbReference type="Proteomes" id="UP000011083"/>
    </source>
</evidence>
<organism evidence="8 9">
    <name type="scientific">Acanthamoeba castellanii (strain ATCC 30010 / Neff)</name>
    <dbReference type="NCBI Taxonomy" id="1257118"/>
    <lineage>
        <taxon>Eukaryota</taxon>
        <taxon>Amoebozoa</taxon>
        <taxon>Discosea</taxon>
        <taxon>Longamoebia</taxon>
        <taxon>Centramoebida</taxon>
        <taxon>Acanthamoebidae</taxon>
        <taxon>Acanthamoeba</taxon>
    </lineage>
</organism>
<evidence type="ECO:0000256" key="5">
    <source>
        <dbReference type="ARBA" id="ARBA00022840"/>
    </source>
</evidence>
<evidence type="ECO:0000313" key="8">
    <source>
        <dbReference type="EMBL" id="ELR22074.1"/>
    </source>
</evidence>
<dbReference type="KEGG" id="acan:ACA1_158490"/>
<dbReference type="Pfam" id="PF08245">
    <property type="entry name" value="Mur_ligase_M"/>
    <property type="match status" value="1"/>
</dbReference>
<proteinExistence type="inferred from homology"/>
<dbReference type="InterPro" id="IPR013221">
    <property type="entry name" value="Mur_ligase_cen"/>
</dbReference>
<sequence length="719" mass="78965">RTIHVTGTNGKGSVCAFLTAIWRYVGGAAATATTTGEKPLKVGRFTSPHLVDWRESITVDERMISESDFDAVLHTISAQMKHTAIPLTQFEALTAAAYLHFHQQRVDVAIIEVGLGGANDATNVIDRPLAAVLTSISLDHVEILGNSVEAIAREKSGIIKRGRPTIVSALIPPPALAVIEETARALGSPLHLVRPATWDTPRQPDRDAEEDAALFVDEAGRTYRYRLRLNGEHQLTNSALAIATVRLLCDEDADGQPAWHAPVDEERLARGVGWLCHGNRRILLDGSHNAEGGAQLRRYVDYAVRRLRAAEEERAALLPVKRRLRVHWVVGMLGHKDHSAYLRSILQQQQQQHGGGHDVSEAISFVEVRPNVDWLKPFPPAQLQGTRLDLGGMQVVPSLDHVLGQIDAREATGEAVLNVVVACGSLHLCGNVLAAAPPFDLLETLRWEPPGTFVLLEHHLERLARALLHFDFCPDPEAAALLVARVRDQLHAIVAREKWAEQQQQQQPSVRRVRVLVGADERIEVQSVEIDSSPIVTDLAFLRGLSPTTSSTTPSTTTTTISTLAPRTTAVKVRAARAPVLRDDPFLRWKTTHREAYARALRDVRSAEAAAHATEVADDVVLYNQWGQVTETTIANIAIVRPRKMMPTRRTNPSEEEEMEVVTPPVACGLLEGTMRRALVAGGWMVEAPITLEDLGSAQEILLFNSVRGVYRAQLLPPP</sequence>
<evidence type="ECO:0000256" key="3">
    <source>
        <dbReference type="ARBA" id="ARBA00022723"/>
    </source>
</evidence>
<dbReference type="VEuPathDB" id="AmoebaDB:ACA1_158490"/>
<dbReference type="Pfam" id="PF01063">
    <property type="entry name" value="Aminotran_4"/>
    <property type="match status" value="1"/>
</dbReference>
<dbReference type="SUPFAM" id="SSF53623">
    <property type="entry name" value="MurD-like peptide ligases, catalytic domain"/>
    <property type="match status" value="1"/>
</dbReference>
<dbReference type="InterPro" id="IPR001544">
    <property type="entry name" value="Aminotrans_IV"/>
</dbReference>
<dbReference type="NCBIfam" id="TIGR01499">
    <property type="entry name" value="folC"/>
    <property type="match status" value="1"/>
</dbReference>
<feature type="non-terminal residue" evidence="8">
    <location>
        <position position="1"/>
    </location>
</feature>
<dbReference type="RefSeq" id="XP_004348532.1">
    <property type="nucleotide sequence ID" value="XM_004348482.1"/>
</dbReference>
<dbReference type="InterPro" id="IPR036038">
    <property type="entry name" value="Aminotransferase-like"/>
</dbReference>